<dbReference type="EMBL" id="CP013244">
    <property type="protein sequence ID" value="ANP46012.1"/>
    <property type="molecule type" value="Genomic_DNA"/>
</dbReference>
<keyword evidence="2 5" id="KW-0812">Transmembrane</keyword>
<feature type="transmembrane region" description="Helical" evidence="5">
    <location>
        <begin position="199"/>
        <end position="219"/>
    </location>
</feature>
<feature type="transmembrane region" description="Helical" evidence="5">
    <location>
        <begin position="225"/>
        <end position="243"/>
    </location>
</feature>
<accession>A0A1B1AHH8</accession>
<keyword evidence="3 5" id="KW-1133">Transmembrane helix</keyword>
<feature type="transmembrane region" description="Helical" evidence="5">
    <location>
        <begin position="170"/>
        <end position="187"/>
    </location>
</feature>
<evidence type="ECO:0000256" key="2">
    <source>
        <dbReference type="ARBA" id="ARBA00022692"/>
    </source>
</evidence>
<reference evidence="6 7" key="1">
    <citation type="submission" date="2015-11" db="EMBL/GenBank/DDBJ databases">
        <title>Whole-Genome Sequence of Candidatus Oderbacter manganicum from the National Park Lower Oder Valley, Germany.</title>
        <authorList>
            <person name="Braun B."/>
            <person name="Liere K."/>
            <person name="Szewzyk U."/>
        </authorList>
    </citation>
    <scope>NUCLEOTIDE SEQUENCE [LARGE SCALE GENOMIC DNA]</scope>
    <source>
        <strain evidence="6 7">OTSz_A_272</strain>
    </source>
</reference>
<dbReference type="GO" id="GO:0005886">
    <property type="term" value="C:plasma membrane"/>
    <property type="evidence" value="ECO:0007669"/>
    <property type="project" value="UniProtKB-SubCell"/>
</dbReference>
<keyword evidence="5" id="KW-1003">Cell membrane</keyword>
<keyword evidence="7" id="KW-1185">Reference proteome</keyword>
<dbReference type="AlphaFoldDB" id="A0A1B1AHH8"/>
<sequence>MSETIFLLALAIAAAAALYSSVGHGGASGYIALMALAGLGPEEVRPAALVLNIVVAGLGAYRYLRAGRFDWNVFWPFAVTAIPAAFLAGRIDVPEAVYRPLLAAALAAAALRYLLWPQIDAIKPSAAPSKFIALPAGIALGGLAGLTGIGGGVYLSPLLVFAGWSDPQRATGIAACFIVVNSVAGLAGRASSMALLPTYLPWLVLAACIGAVIGTTWSLKGLDKTGVLRVLGVVLGLAAAALAT</sequence>
<feature type="transmembrane region" description="Helical" evidence="5">
    <location>
        <begin position="44"/>
        <end position="61"/>
    </location>
</feature>
<evidence type="ECO:0000256" key="4">
    <source>
        <dbReference type="ARBA" id="ARBA00023136"/>
    </source>
</evidence>
<dbReference type="InterPro" id="IPR051598">
    <property type="entry name" value="TSUP/Inactive_protease-like"/>
</dbReference>
<comment type="similarity">
    <text evidence="5">Belongs to the 4-toluene sulfonate uptake permease (TSUP) (TC 2.A.102) family.</text>
</comment>
<dbReference type="InterPro" id="IPR002781">
    <property type="entry name" value="TM_pro_TauE-like"/>
</dbReference>
<feature type="transmembrane region" description="Helical" evidence="5">
    <location>
        <begin position="97"/>
        <end position="115"/>
    </location>
</feature>
<dbReference type="PANTHER" id="PTHR43701">
    <property type="entry name" value="MEMBRANE TRANSPORTER PROTEIN MJ0441-RELATED"/>
    <property type="match status" value="1"/>
</dbReference>
<evidence type="ECO:0000256" key="1">
    <source>
        <dbReference type="ARBA" id="ARBA00004141"/>
    </source>
</evidence>
<evidence type="ECO:0000313" key="6">
    <source>
        <dbReference type="EMBL" id="ANP46012.1"/>
    </source>
</evidence>
<protein>
    <recommendedName>
        <fullName evidence="5">Probable membrane transporter protein</fullName>
    </recommendedName>
</protein>
<evidence type="ECO:0000313" key="7">
    <source>
        <dbReference type="Proteomes" id="UP000092498"/>
    </source>
</evidence>
<feature type="transmembrane region" description="Helical" evidence="5">
    <location>
        <begin position="73"/>
        <end position="91"/>
    </location>
</feature>
<dbReference type="InParanoid" id="A0A1B1AHH8"/>
<dbReference type="Proteomes" id="UP000092498">
    <property type="component" value="Chromosome"/>
</dbReference>
<evidence type="ECO:0000256" key="5">
    <source>
        <dbReference type="RuleBase" id="RU363041"/>
    </source>
</evidence>
<organism evidence="6 7">
    <name type="scientific">Candidatus Viadribacter manganicus</name>
    <dbReference type="NCBI Taxonomy" id="1759059"/>
    <lineage>
        <taxon>Bacteria</taxon>
        <taxon>Pseudomonadati</taxon>
        <taxon>Pseudomonadota</taxon>
        <taxon>Alphaproteobacteria</taxon>
        <taxon>Hyphomonadales</taxon>
        <taxon>Hyphomonadaceae</taxon>
        <taxon>Candidatus Viadribacter</taxon>
    </lineage>
</organism>
<comment type="subcellular location">
    <subcellularLocation>
        <location evidence="5">Cell membrane</location>
        <topology evidence="5">Multi-pass membrane protein</topology>
    </subcellularLocation>
    <subcellularLocation>
        <location evidence="1">Membrane</location>
        <topology evidence="1">Multi-pass membrane protein</topology>
    </subcellularLocation>
</comment>
<evidence type="ECO:0000256" key="3">
    <source>
        <dbReference type="ARBA" id="ARBA00022989"/>
    </source>
</evidence>
<keyword evidence="4 5" id="KW-0472">Membrane</keyword>
<dbReference type="Pfam" id="PF01925">
    <property type="entry name" value="TauE"/>
    <property type="match status" value="1"/>
</dbReference>
<dbReference type="KEGG" id="cbot:ATE48_08815"/>
<dbReference type="OrthoDB" id="560496at2"/>
<feature type="transmembrane region" description="Helical" evidence="5">
    <location>
        <begin position="136"/>
        <end position="164"/>
    </location>
</feature>
<dbReference type="STRING" id="1759059.ATE48_08815"/>
<dbReference type="PANTHER" id="PTHR43701:SF5">
    <property type="entry name" value="MEMBRANE TRANSPORTER PROTEIN-RELATED"/>
    <property type="match status" value="1"/>
</dbReference>
<name>A0A1B1AHH8_9PROT</name>
<proteinExistence type="inferred from homology"/>
<gene>
    <name evidence="6" type="ORF">ATE48_08815</name>
</gene>
<dbReference type="RefSeq" id="WP_066770264.1">
    <property type="nucleotide sequence ID" value="NZ_CP013244.1"/>
</dbReference>